<evidence type="ECO:0008006" key="5">
    <source>
        <dbReference type="Google" id="ProtNLM"/>
    </source>
</evidence>
<feature type="compositionally biased region" description="Low complexity" evidence="1">
    <location>
        <begin position="199"/>
        <end position="208"/>
    </location>
</feature>
<reference evidence="4" key="1">
    <citation type="journal article" date="2019" name="Int. J. Syst. Evol. Microbiol.">
        <title>The Global Catalogue of Microorganisms (GCM) 10K type strain sequencing project: providing services to taxonomists for standard genome sequencing and annotation.</title>
        <authorList>
            <consortium name="The Broad Institute Genomics Platform"/>
            <consortium name="The Broad Institute Genome Sequencing Center for Infectious Disease"/>
            <person name="Wu L."/>
            <person name="Ma J."/>
        </authorList>
    </citation>
    <scope>NUCLEOTIDE SEQUENCE [LARGE SCALE GENOMIC DNA]</scope>
    <source>
        <strain evidence="4">CGMCC 1.15809</strain>
    </source>
</reference>
<dbReference type="EMBL" id="JBHSPW010000011">
    <property type="protein sequence ID" value="MFC5895586.1"/>
    <property type="molecule type" value="Genomic_DNA"/>
</dbReference>
<feature type="compositionally biased region" description="Basic and acidic residues" evidence="1">
    <location>
        <begin position="179"/>
        <end position="198"/>
    </location>
</feature>
<keyword evidence="2" id="KW-0732">Signal</keyword>
<feature type="chain" id="PRO_5046164309" description="Lipoprotein" evidence="2">
    <location>
        <begin position="32"/>
        <end position="312"/>
    </location>
</feature>
<gene>
    <name evidence="3" type="ORF">ACFP3M_22590</name>
</gene>
<accession>A0ABW1FN78</accession>
<feature type="signal peptide" evidence="2">
    <location>
        <begin position="1"/>
        <end position="31"/>
    </location>
</feature>
<protein>
    <recommendedName>
        <fullName evidence="5">Lipoprotein</fullName>
    </recommendedName>
</protein>
<evidence type="ECO:0000313" key="3">
    <source>
        <dbReference type="EMBL" id="MFC5895586.1"/>
    </source>
</evidence>
<feature type="region of interest" description="Disordered" evidence="1">
    <location>
        <begin position="142"/>
        <end position="237"/>
    </location>
</feature>
<feature type="region of interest" description="Disordered" evidence="1">
    <location>
        <begin position="29"/>
        <end position="60"/>
    </location>
</feature>
<comment type="caution">
    <text evidence="3">The sequence shown here is derived from an EMBL/GenBank/DDBJ whole genome shotgun (WGS) entry which is preliminary data.</text>
</comment>
<evidence type="ECO:0000256" key="1">
    <source>
        <dbReference type="SAM" id="MobiDB-lite"/>
    </source>
</evidence>
<feature type="compositionally biased region" description="Low complexity" evidence="1">
    <location>
        <begin position="29"/>
        <end position="44"/>
    </location>
</feature>
<keyword evidence="4" id="KW-1185">Reference proteome</keyword>
<evidence type="ECO:0000313" key="4">
    <source>
        <dbReference type="Proteomes" id="UP001596241"/>
    </source>
</evidence>
<proteinExistence type="predicted"/>
<sequence>MQRRSFVPTAALAAAAALTVGLAGCSGGSSATGAGDAKGGDPAALSQSGEPGRYSSLPDACRLPARSTVRGMLPGDGKRLSGEEASQVYGGQADVTYDTDRRVGCRWKRETTAGTRHLTLDIQRVVSYDTKVSDEDRAREIYGEKAQAAGVPQEGTESAPPSEAPSPSAKPGKGGTSGKDAKGKKADGAGETEARKAAGDGADAAVTDGGAGGKGKDGGKGGRAGTPSDAPSAGTTAHILDDLGDAGFLRDALATADSGVHRDITVVFRTSNVVVTVTYDQWSTDKTRVPESQELQDKAHALAEELADSLSE</sequence>
<dbReference type="RefSeq" id="WP_345088511.1">
    <property type="nucleotide sequence ID" value="NZ_BAAAWG010000014.1"/>
</dbReference>
<name>A0ABW1FN78_9ACTN</name>
<feature type="compositionally biased region" description="Low complexity" evidence="1">
    <location>
        <begin position="157"/>
        <end position="169"/>
    </location>
</feature>
<dbReference type="Proteomes" id="UP001596241">
    <property type="component" value="Unassembled WGS sequence"/>
</dbReference>
<organism evidence="3 4">
    <name type="scientific">Streptomyces ramulosus</name>
    <dbReference type="NCBI Taxonomy" id="47762"/>
    <lineage>
        <taxon>Bacteria</taxon>
        <taxon>Bacillati</taxon>
        <taxon>Actinomycetota</taxon>
        <taxon>Actinomycetes</taxon>
        <taxon>Kitasatosporales</taxon>
        <taxon>Streptomycetaceae</taxon>
        <taxon>Streptomyces</taxon>
    </lineage>
</organism>
<dbReference type="PROSITE" id="PS51257">
    <property type="entry name" value="PROKAR_LIPOPROTEIN"/>
    <property type="match status" value="1"/>
</dbReference>
<evidence type="ECO:0000256" key="2">
    <source>
        <dbReference type="SAM" id="SignalP"/>
    </source>
</evidence>